<protein>
    <recommendedName>
        <fullName evidence="3">Probable endolytic peptidoglycan transglycosylase RlpA</fullName>
        <ecNumber evidence="3">4.2.2.-</ecNumber>
    </recommendedName>
</protein>
<dbReference type="NCBIfam" id="TIGR00413">
    <property type="entry name" value="rlpA"/>
    <property type="match status" value="1"/>
</dbReference>
<sequence length="164" mass="18547" precursor="true">MKQIKHVFLLGLLAITSLHAQTQQGLGTFYHVRHWGHKTTSGEPYHPFVFSAAHRTLPFGTWVEVEFPKTGKKTIVRVNDRGPFLRGGVIDVSKVAAQELGLVSYGISKVKVRPLSQVELTDSLQTFLLKRDSLAKAEHPTPIRKKSSKKKKAKKRKAKKRKKR</sequence>
<feature type="signal peptide" evidence="3">
    <location>
        <begin position="1"/>
        <end position="20"/>
    </location>
</feature>
<evidence type="ECO:0000256" key="4">
    <source>
        <dbReference type="RuleBase" id="RU003495"/>
    </source>
</evidence>
<evidence type="ECO:0000256" key="3">
    <source>
        <dbReference type="HAMAP-Rule" id="MF_02071"/>
    </source>
</evidence>
<evidence type="ECO:0000256" key="2">
    <source>
        <dbReference type="ARBA" id="ARBA00023316"/>
    </source>
</evidence>
<keyword evidence="1 3" id="KW-0456">Lyase</keyword>
<keyword evidence="8" id="KW-1185">Reference proteome</keyword>
<feature type="domain" description="RlpA-like protein double-psi beta-barrel" evidence="6">
    <location>
        <begin position="23"/>
        <end position="112"/>
    </location>
</feature>
<keyword evidence="2 3" id="KW-0961">Cell wall biogenesis/degradation</keyword>
<dbReference type="InterPro" id="IPR012997">
    <property type="entry name" value="RplA"/>
</dbReference>
<dbReference type="EC" id="4.2.2.-" evidence="3"/>
<dbReference type="RefSeq" id="WP_316070394.1">
    <property type="nucleotide sequence ID" value="NZ_JAVNWW010000001.1"/>
</dbReference>
<dbReference type="Proteomes" id="UP001249959">
    <property type="component" value="Unassembled WGS sequence"/>
</dbReference>
<evidence type="ECO:0000313" key="8">
    <source>
        <dbReference type="Proteomes" id="UP001249959"/>
    </source>
</evidence>
<dbReference type="InterPro" id="IPR034718">
    <property type="entry name" value="RlpA"/>
</dbReference>
<evidence type="ECO:0000313" key="7">
    <source>
        <dbReference type="EMBL" id="MDU0808455.1"/>
    </source>
</evidence>
<dbReference type="HAMAP" id="MF_02071">
    <property type="entry name" value="RlpA"/>
    <property type="match status" value="1"/>
</dbReference>
<feature type="compositionally biased region" description="Basic residues" evidence="5">
    <location>
        <begin position="142"/>
        <end position="164"/>
    </location>
</feature>
<proteinExistence type="inferred from homology"/>
<accession>A0ABU3TRL3</accession>
<comment type="caution">
    <text evidence="7">The sequence shown here is derived from an EMBL/GenBank/DDBJ whole genome shotgun (WGS) entry which is preliminary data.</text>
</comment>
<evidence type="ECO:0000256" key="5">
    <source>
        <dbReference type="SAM" id="MobiDB-lite"/>
    </source>
</evidence>
<feature type="chain" id="PRO_5044912352" description="Probable endolytic peptidoglycan transglycosylase RlpA" evidence="3">
    <location>
        <begin position="21"/>
        <end position="164"/>
    </location>
</feature>
<dbReference type="CDD" id="cd22268">
    <property type="entry name" value="DPBB_RlpA-like"/>
    <property type="match status" value="1"/>
</dbReference>
<organism evidence="7 8">
    <name type="scientific">Aquirufa regiilacus</name>
    <dbReference type="NCBI Taxonomy" id="3024868"/>
    <lineage>
        <taxon>Bacteria</taxon>
        <taxon>Pseudomonadati</taxon>
        <taxon>Bacteroidota</taxon>
        <taxon>Cytophagia</taxon>
        <taxon>Cytophagales</taxon>
        <taxon>Flectobacillaceae</taxon>
        <taxon>Aquirufa</taxon>
    </lineage>
</organism>
<dbReference type="Pfam" id="PF03330">
    <property type="entry name" value="DPBB_1"/>
    <property type="match status" value="1"/>
</dbReference>
<dbReference type="InterPro" id="IPR036908">
    <property type="entry name" value="RlpA-like_sf"/>
</dbReference>
<feature type="region of interest" description="Disordered" evidence="5">
    <location>
        <begin position="135"/>
        <end position="164"/>
    </location>
</feature>
<dbReference type="InterPro" id="IPR009009">
    <property type="entry name" value="RlpA-like_DPBB"/>
</dbReference>
<evidence type="ECO:0000259" key="6">
    <source>
        <dbReference type="Pfam" id="PF03330"/>
    </source>
</evidence>
<keyword evidence="3" id="KW-0732">Signal</keyword>
<comment type="function">
    <text evidence="3">Lytic transglycosylase with a strong preference for naked glycan strands that lack stem peptides.</text>
</comment>
<dbReference type="SUPFAM" id="SSF50685">
    <property type="entry name" value="Barwin-like endoglucanases"/>
    <property type="match status" value="1"/>
</dbReference>
<reference evidence="7 8" key="1">
    <citation type="submission" date="2023-09" db="EMBL/GenBank/DDBJ databases">
        <title>Aquirufa genomes.</title>
        <authorList>
            <person name="Pitt A."/>
        </authorList>
    </citation>
    <scope>NUCLEOTIDE SEQUENCE [LARGE SCALE GENOMIC DNA]</scope>
    <source>
        <strain evidence="7 8">LEOWEIH-7C</strain>
    </source>
</reference>
<evidence type="ECO:0000256" key="1">
    <source>
        <dbReference type="ARBA" id="ARBA00023239"/>
    </source>
</evidence>
<dbReference type="PANTHER" id="PTHR34183">
    <property type="entry name" value="ENDOLYTIC PEPTIDOGLYCAN TRANSGLYCOSYLASE RLPA"/>
    <property type="match status" value="1"/>
</dbReference>
<dbReference type="PANTHER" id="PTHR34183:SF1">
    <property type="entry name" value="ENDOLYTIC PEPTIDOGLYCAN TRANSGLYCOSYLASE RLPA"/>
    <property type="match status" value="1"/>
</dbReference>
<gene>
    <name evidence="3" type="primary">rlpA</name>
    <name evidence="7" type="ORF">PQG45_05330</name>
</gene>
<name>A0ABU3TRL3_9BACT</name>
<dbReference type="EMBL" id="JAVNWW010000001">
    <property type="protein sequence ID" value="MDU0808455.1"/>
    <property type="molecule type" value="Genomic_DNA"/>
</dbReference>
<comment type="similarity">
    <text evidence="3 4">Belongs to the RlpA family.</text>
</comment>
<dbReference type="Gene3D" id="2.40.40.10">
    <property type="entry name" value="RlpA-like domain"/>
    <property type="match status" value="1"/>
</dbReference>